<evidence type="ECO:0000313" key="5">
    <source>
        <dbReference type="EnsemblMetazoa" id="tetur30g01120.1"/>
    </source>
</evidence>
<dbReference type="eggNOG" id="KOG3848">
    <property type="taxonomic scope" value="Eukaryota"/>
</dbReference>
<dbReference type="EnsemblMetazoa" id="tetur30g01120.1">
    <property type="protein sequence ID" value="tetur30g01120.1"/>
    <property type="gene ID" value="tetur30g01120"/>
</dbReference>
<reference evidence="5" key="2">
    <citation type="submission" date="2015-06" db="UniProtKB">
        <authorList>
            <consortium name="EnsemblMetazoa"/>
        </authorList>
    </citation>
    <scope>IDENTIFICATION</scope>
</reference>
<evidence type="ECO:0000256" key="4">
    <source>
        <dbReference type="ARBA" id="ARBA00022989"/>
    </source>
</evidence>
<keyword evidence="3" id="KW-0732">Signal</keyword>
<keyword evidence="4" id="KW-0472">Membrane</keyword>
<keyword evidence="2" id="KW-0812">Transmembrane</keyword>
<evidence type="ECO:0000256" key="1">
    <source>
        <dbReference type="ARBA" id="ARBA00004479"/>
    </source>
</evidence>
<comment type="subcellular location">
    <subcellularLocation>
        <location evidence="1">Membrane</location>
        <topology evidence="1">Single-pass type I membrane protein</topology>
    </subcellularLocation>
</comment>
<evidence type="ECO:0000256" key="3">
    <source>
        <dbReference type="ARBA" id="ARBA00022729"/>
    </source>
</evidence>
<sequence>MPMDVRLQKAREVVIANPTEALKYWVDIDEMSNVTLQPILSKSQRPPAPVNLTFEFPYHGHPINNVTIATEGFLHLGNPIKNVIAPYISNPIPSWLADIQNVAPLLTDLYESSWLYESSKIKYAGNSTMFVVQWENFTCEELPQKFFTFQVSLFPNGDIVFVYKDFPVSFPFTIR</sequence>
<dbReference type="InterPro" id="IPR031152">
    <property type="entry name" value="PLXDC"/>
</dbReference>
<accession>T1L0L3</accession>
<dbReference type="AlphaFoldDB" id="T1L0L3"/>
<dbReference type="GO" id="GO:0016020">
    <property type="term" value="C:membrane"/>
    <property type="evidence" value="ECO:0007669"/>
    <property type="project" value="UniProtKB-SubCell"/>
</dbReference>
<keyword evidence="6" id="KW-1185">Reference proteome</keyword>
<dbReference type="PANTHER" id="PTHR13055:SF12">
    <property type="entry name" value="LD40707P"/>
    <property type="match status" value="1"/>
</dbReference>
<dbReference type="PANTHER" id="PTHR13055">
    <property type="entry name" value="TUMOR ENDOTHELIAL MARKER 7 RELATED"/>
    <property type="match status" value="1"/>
</dbReference>
<evidence type="ECO:0000313" key="6">
    <source>
        <dbReference type="Proteomes" id="UP000015104"/>
    </source>
</evidence>
<reference evidence="6" key="1">
    <citation type="submission" date="2011-08" db="EMBL/GenBank/DDBJ databases">
        <authorList>
            <person name="Rombauts S."/>
        </authorList>
    </citation>
    <scope>NUCLEOTIDE SEQUENCE</scope>
    <source>
        <strain evidence="6">London</strain>
    </source>
</reference>
<dbReference type="Proteomes" id="UP000015104">
    <property type="component" value="Unassembled WGS sequence"/>
</dbReference>
<protein>
    <submittedName>
        <fullName evidence="5">Uncharacterized protein</fullName>
    </submittedName>
</protein>
<name>T1L0L3_TETUR</name>
<dbReference type="HOGENOM" id="CLU_140745_0_0_1"/>
<organism evidence="5 6">
    <name type="scientific">Tetranychus urticae</name>
    <name type="common">Two-spotted spider mite</name>
    <dbReference type="NCBI Taxonomy" id="32264"/>
    <lineage>
        <taxon>Eukaryota</taxon>
        <taxon>Metazoa</taxon>
        <taxon>Ecdysozoa</taxon>
        <taxon>Arthropoda</taxon>
        <taxon>Chelicerata</taxon>
        <taxon>Arachnida</taxon>
        <taxon>Acari</taxon>
        <taxon>Acariformes</taxon>
        <taxon>Trombidiformes</taxon>
        <taxon>Prostigmata</taxon>
        <taxon>Eleutherengona</taxon>
        <taxon>Raphignathae</taxon>
        <taxon>Tetranychoidea</taxon>
        <taxon>Tetranychidae</taxon>
        <taxon>Tetranychus</taxon>
    </lineage>
</organism>
<proteinExistence type="predicted"/>
<evidence type="ECO:0000256" key="2">
    <source>
        <dbReference type="ARBA" id="ARBA00022692"/>
    </source>
</evidence>
<keyword evidence="4" id="KW-1133">Transmembrane helix</keyword>
<dbReference type="EMBL" id="CAEY01000867">
    <property type="status" value="NOT_ANNOTATED_CDS"/>
    <property type="molecule type" value="Genomic_DNA"/>
</dbReference>